<evidence type="ECO:0000256" key="2">
    <source>
        <dbReference type="ARBA" id="ARBA00004229"/>
    </source>
</evidence>
<feature type="domain" description="Carbohydrate binding module family 25" evidence="14">
    <location>
        <begin position="657"/>
        <end position="753"/>
    </location>
</feature>
<dbReference type="InterPro" id="IPR001296">
    <property type="entry name" value="Glyco_trans_1"/>
</dbReference>
<keyword evidence="10" id="KW-0750">Starch biosynthesis</keyword>
<dbReference type="GO" id="GO:0004373">
    <property type="term" value="F:alpha-1,4-glucan glucosyltransferase (UDP-glucose donor) activity"/>
    <property type="evidence" value="ECO:0007669"/>
    <property type="project" value="InterPro"/>
</dbReference>
<dbReference type="GO" id="GO:0019252">
    <property type="term" value="P:starch biosynthetic process"/>
    <property type="evidence" value="ECO:0007669"/>
    <property type="project" value="UniProtKB-UniPathway"/>
</dbReference>
<feature type="compositionally biased region" description="Low complexity" evidence="13">
    <location>
        <begin position="44"/>
        <end position="130"/>
    </location>
</feature>
<evidence type="ECO:0000259" key="14">
    <source>
        <dbReference type="SMART" id="SM01066"/>
    </source>
</evidence>
<evidence type="ECO:0000256" key="13">
    <source>
        <dbReference type="SAM" id="MobiDB-lite"/>
    </source>
</evidence>
<dbReference type="GO" id="GO:1901137">
    <property type="term" value="P:carbohydrate derivative biosynthetic process"/>
    <property type="evidence" value="ECO:0007669"/>
    <property type="project" value="UniProtKB-ARBA"/>
</dbReference>
<comment type="similarity">
    <text evidence="4">Belongs to the glycosyltransferase 1 family. Bacterial/plant glycogen synthase subfamily.</text>
</comment>
<evidence type="ECO:0000256" key="7">
    <source>
        <dbReference type="ARBA" id="ARBA00022640"/>
    </source>
</evidence>
<feature type="compositionally biased region" description="Low complexity" evidence="13">
    <location>
        <begin position="198"/>
        <end position="236"/>
    </location>
</feature>
<dbReference type="EC" id="2.4.1.21" evidence="5"/>
<comment type="catalytic activity">
    <reaction evidence="1">
        <text>[(1-&gt;4)-alpha-D-glucosyl](n) + ADP-alpha-D-glucose = [(1-&gt;4)-alpha-D-glucosyl](n+1) + ADP + H(+)</text>
        <dbReference type="Rhea" id="RHEA:18189"/>
        <dbReference type="Rhea" id="RHEA-COMP:9584"/>
        <dbReference type="Rhea" id="RHEA-COMP:9587"/>
        <dbReference type="ChEBI" id="CHEBI:15378"/>
        <dbReference type="ChEBI" id="CHEBI:15444"/>
        <dbReference type="ChEBI" id="CHEBI:57498"/>
        <dbReference type="ChEBI" id="CHEBI:456216"/>
        <dbReference type="EC" id="2.4.1.21"/>
    </reaction>
</comment>
<feature type="compositionally biased region" description="Gly residues" evidence="13">
    <location>
        <begin position="186"/>
        <end position="197"/>
    </location>
</feature>
<keyword evidence="7" id="KW-0934">Plastid</keyword>
<feature type="coiled-coil region" evidence="12">
    <location>
        <begin position="284"/>
        <end position="355"/>
    </location>
</feature>
<dbReference type="GO" id="GO:0009011">
    <property type="term" value="F:alpha-1,4-glucan glucosyltransferase (ADP-glucose donor) activity"/>
    <property type="evidence" value="ECO:0007669"/>
    <property type="project" value="UniProtKB-EC"/>
</dbReference>
<feature type="region of interest" description="Disordered" evidence="13">
    <location>
        <begin position="1"/>
        <end position="236"/>
    </location>
</feature>
<dbReference type="Pfam" id="PF16760">
    <property type="entry name" value="CBM53"/>
    <property type="match status" value="2"/>
</dbReference>
<comment type="pathway">
    <text evidence="3">Glycan biosynthesis; starch biosynthesis.</text>
</comment>
<sequence>MQAAGSVRSSLAGTPLRAATPGGRRRASGPQPVRALKVPPPFKSGSGDDSSSGSSSSAAASKTEAPAGASNGSKAASSPAAKPAQPPAAAQPAAAAAQQPAAAVQPAQSAAATGKKASEAAAPAAAAPAAAKKEAPEPAKEAKQEQKKEKESEPALIKGVMQALGLSASEETEASKKAAASSQKAGGSGSSSGGSGSSGAAAKTAAPAPKPAASGNGGPPAVRAAPAVPAAPQTGAEAKLAVAAKISAARTLARKLAEEKQAALAASRLASSKAVDPEAAKQMIQAAENEVAEMAREAARADAMARAARKAEAGDAQQLELQRLKAENEALQQLLVQLAADRQAAEAKLREVKERYSNVPAEVEAAAAELAASRDVPAAIAAEFKAEAPPPAPPKPAVPEVVPSAQQLARLAEAARTAGKAVFTLPDSSQPGQGVPVGTTCTIFYDRSKGPLPGNANVALKVGFNKWESMEVLPMQRSEELAGNGAGGDWWQVELALPELLSRIDFVTMDSNSGAVDNNGARDFQLTLSGAITLQDLQMKRLQLLEAYERQRMAELQAEEDRIYAEWMAMQFQAQAQTRLIELQAEEDRIYAEWMAQAQEAAQAARAAYHERRRAQLLEEARAVVAERRGAALQQIVAAQQKDGVFAWPEGVPDAGGAGLLVYNKASGPLRGSSSPVFVHVGYDGWWLKDKRVITMQPLSDAQVQKFRLPAGQWVGAEVPAWATAAMLDYVFTDDRRAIWDNNGGRDFHTLLKEYASGDKLVQLVYEALDAATQTETAHQEELAAKRALDKAHVKAMAGRRRRELRSRVLFTQPITPVAGQPVDIFYNPDETPLRGRPEVFAAIGFNRWTHAEKNVLPLQGVIPGGIGWEKATVQVPPDAHVLDIAFLDSRDKHGGFYDDNKGMDYHVPVVGGTGTVPTLRVVHVAAEMAPIAKEGGLGDVVTALGRAVQEEGHEVEVVLPKYDCINYNLVQDLRMAKDFWMNGVQVKIWKGKVEGLSTTFLEPCNGYFWVGRIYTDIWKDRERFYYWCGCALEYIKHHADARQPDIVHCHDWQSAPVAWLDHGSSKCAFTIHNLNYGADLIGQAMAACEVATTVSPTYAEEVSGHPAIAPHHGKFFGIRNGIDPDIWDPSEDPLLPLGYTAESVVEGKAAAKAELRKRMQLSNADVPIVGCVTRLTHQKGIHLIKHAAWRTMERGGQFVLLGSAPDPKVQAEFNALAGDLARQYPDRARLWFAYDEPLSHLIYAGCDMFLVPSMFEPCGLTQMIAMRYGTIPIVRKTGGLNDTVFDVDHDAERAASLGMEVNGFSFEGMDAPGLDYALNRALSRWFGEREWWNQLSKRAMQMDWSWSMPAQDYLELYYRALKKF</sequence>
<dbReference type="InterPro" id="IPR013534">
    <property type="entry name" value="Starch_synth_cat_dom"/>
</dbReference>
<evidence type="ECO:0000313" key="16">
    <source>
        <dbReference type="Proteomes" id="UP000239899"/>
    </source>
</evidence>
<dbReference type="InterPro" id="IPR011835">
    <property type="entry name" value="GS/SS"/>
</dbReference>
<dbReference type="Pfam" id="PF00534">
    <property type="entry name" value="Glycos_transf_1"/>
    <property type="match status" value="1"/>
</dbReference>
<keyword evidence="12" id="KW-0175">Coiled coil</keyword>
<evidence type="ECO:0000256" key="1">
    <source>
        <dbReference type="ARBA" id="ARBA00001478"/>
    </source>
</evidence>
<keyword evidence="9" id="KW-0808">Transferase</keyword>
<keyword evidence="6" id="KW-0150">Chloroplast</keyword>
<dbReference type="FunFam" id="3.40.50.2000:FF:000165">
    <property type="entry name" value="Starch synthase, chloroplastic/amyloplastic"/>
    <property type="match status" value="1"/>
</dbReference>
<evidence type="ECO:0000313" key="15">
    <source>
        <dbReference type="EMBL" id="PRW39289.1"/>
    </source>
</evidence>
<evidence type="ECO:0000256" key="11">
    <source>
        <dbReference type="ARBA" id="ARBA00022946"/>
    </source>
</evidence>
<dbReference type="InterPro" id="IPR013783">
    <property type="entry name" value="Ig-like_fold"/>
</dbReference>
<dbReference type="InterPro" id="IPR005085">
    <property type="entry name" value="CBM25"/>
</dbReference>
<dbReference type="Gene3D" id="3.40.50.2000">
    <property type="entry name" value="Glycogen Phosphorylase B"/>
    <property type="match status" value="2"/>
</dbReference>
<evidence type="ECO:0000256" key="9">
    <source>
        <dbReference type="ARBA" id="ARBA00022679"/>
    </source>
</evidence>
<dbReference type="GO" id="GO:2001070">
    <property type="term" value="F:starch binding"/>
    <property type="evidence" value="ECO:0007669"/>
    <property type="project" value="InterPro"/>
</dbReference>
<dbReference type="Gene3D" id="2.60.40.10">
    <property type="entry name" value="Immunoglobulins"/>
    <property type="match status" value="1"/>
</dbReference>
<comment type="subcellular location">
    <subcellularLocation>
        <location evidence="2">Plastid</location>
        <location evidence="2">Chloroplast</location>
    </subcellularLocation>
</comment>
<protein>
    <recommendedName>
        <fullName evidence="5">starch synthase</fullName>
        <ecNumber evidence="5">2.4.1.21</ecNumber>
    </recommendedName>
</protein>
<comment type="caution">
    <text evidence="15">The sequence shown here is derived from an EMBL/GenBank/DDBJ whole genome shotgun (WGS) entry which is preliminary data.</text>
</comment>
<dbReference type="HAMAP" id="MF_00484">
    <property type="entry name" value="Glycogen_synth"/>
    <property type="match status" value="1"/>
</dbReference>
<keyword evidence="8" id="KW-0328">Glycosyltransferase</keyword>
<evidence type="ECO:0000256" key="6">
    <source>
        <dbReference type="ARBA" id="ARBA00022528"/>
    </source>
</evidence>
<feature type="domain" description="Carbohydrate binding module family 25" evidence="14">
    <location>
        <begin position="820"/>
        <end position="911"/>
    </location>
</feature>
<dbReference type="OrthoDB" id="2018403at2759"/>
<feature type="domain" description="Carbohydrate binding module family 25" evidence="14">
    <location>
        <begin position="438"/>
        <end position="529"/>
    </location>
</feature>
<evidence type="ECO:0000256" key="4">
    <source>
        <dbReference type="ARBA" id="ARBA00010281"/>
    </source>
</evidence>
<dbReference type="UniPathway" id="UPA00152"/>
<evidence type="ECO:0000256" key="8">
    <source>
        <dbReference type="ARBA" id="ARBA00022676"/>
    </source>
</evidence>
<keyword evidence="16" id="KW-1185">Reference proteome</keyword>
<accession>A0A2P6TJ84</accession>
<dbReference type="GO" id="GO:0009507">
    <property type="term" value="C:chloroplast"/>
    <property type="evidence" value="ECO:0007669"/>
    <property type="project" value="UniProtKB-SubCell"/>
</dbReference>
<dbReference type="CDD" id="cd03791">
    <property type="entry name" value="GT5_Glycogen_synthase_DULL1-like"/>
    <property type="match status" value="1"/>
</dbReference>
<dbReference type="SUPFAM" id="SSF53756">
    <property type="entry name" value="UDP-Glycosyltransferase/glycogen phosphorylase"/>
    <property type="match status" value="1"/>
</dbReference>
<feature type="compositionally biased region" description="Basic and acidic residues" evidence="13">
    <location>
        <begin position="131"/>
        <end position="153"/>
    </location>
</feature>
<evidence type="ECO:0000256" key="5">
    <source>
        <dbReference type="ARBA" id="ARBA00012588"/>
    </source>
</evidence>
<dbReference type="SMART" id="SM01066">
    <property type="entry name" value="CBM_25"/>
    <property type="match status" value="3"/>
</dbReference>
<proteinExistence type="inferred from homology"/>
<name>A0A2P6TJ84_CHLSO</name>
<keyword evidence="11" id="KW-0809">Transit peptide</keyword>
<evidence type="ECO:0000256" key="10">
    <source>
        <dbReference type="ARBA" id="ARBA00022922"/>
    </source>
</evidence>
<evidence type="ECO:0000256" key="3">
    <source>
        <dbReference type="ARBA" id="ARBA00004727"/>
    </source>
</evidence>
<reference evidence="15 16" key="1">
    <citation type="journal article" date="2018" name="Plant J.">
        <title>Genome sequences of Chlorella sorokiniana UTEX 1602 and Micractinium conductrix SAG 241.80: implications to maltose excretion by a green alga.</title>
        <authorList>
            <person name="Arriola M.B."/>
            <person name="Velmurugan N."/>
            <person name="Zhang Y."/>
            <person name="Plunkett M.H."/>
            <person name="Hondzo H."/>
            <person name="Barney B.M."/>
        </authorList>
    </citation>
    <scope>NUCLEOTIDE SEQUENCE [LARGE SCALE GENOMIC DNA]</scope>
    <source>
        <strain evidence="16">UTEX 1602</strain>
    </source>
</reference>
<evidence type="ECO:0000256" key="12">
    <source>
        <dbReference type="SAM" id="Coils"/>
    </source>
</evidence>
<organism evidence="15 16">
    <name type="scientific">Chlorella sorokiniana</name>
    <name type="common">Freshwater green alga</name>
    <dbReference type="NCBI Taxonomy" id="3076"/>
    <lineage>
        <taxon>Eukaryota</taxon>
        <taxon>Viridiplantae</taxon>
        <taxon>Chlorophyta</taxon>
        <taxon>core chlorophytes</taxon>
        <taxon>Trebouxiophyceae</taxon>
        <taxon>Chlorellales</taxon>
        <taxon>Chlorellaceae</taxon>
        <taxon>Chlorella clade</taxon>
        <taxon>Chlorella</taxon>
    </lineage>
</organism>
<dbReference type="EMBL" id="LHPG02000014">
    <property type="protein sequence ID" value="PRW39289.1"/>
    <property type="molecule type" value="Genomic_DNA"/>
</dbReference>
<dbReference type="Proteomes" id="UP000239899">
    <property type="component" value="Unassembled WGS sequence"/>
</dbReference>
<gene>
    <name evidence="15" type="ORF">C2E21_7162</name>
</gene>
<dbReference type="PANTHER" id="PTHR46083">
    <property type="match status" value="1"/>
</dbReference>
<dbReference type="PANTHER" id="PTHR46083:SF5">
    <property type="entry name" value="STARCH SYNTHASE 3, CHLOROPLASTIC_AMYLOPLASTIC"/>
    <property type="match status" value="1"/>
</dbReference>
<dbReference type="STRING" id="3076.A0A2P6TJ84"/>
<dbReference type="Pfam" id="PF08323">
    <property type="entry name" value="Glyco_transf_5"/>
    <property type="match status" value="1"/>
</dbReference>